<gene>
    <name evidence="2" type="ORF">VJJ08_11630</name>
</gene>
<dbReference type="RefSeq" id="WP_323984041.1">
    <property type="nucleotide sequence ID" value="NZ_JAYKBW010000014.1"/>
</dbReference>
<evidence type="ECO:0000256" key="1">
    <source>
        <dbReference type="SAM" id="SignalP"/>
    </source>
</evidence>
<protein>
    <recommendedName>
        <fullName evidence="4">Lipoprotein</fullName>
    </recommendedName>
</protein>
<name>A0ABU5ZC81_9FLAO</name>
<dbReference type="EMBL" id="JAYKBW010000014">
    <property type="protein sequence ID" value="MEB3075938.1"/>
    <property type="molecule type" value="Genomic_DNA"/>
</dbReference>
<feature type="chain" id="PRO_5045647778" description="Lipoprotein" evidence="1">
    <location>
        <begin position="27"/>
        <end position="255"/>
    </location>
</feature>
<organism evidence="2 3">
    <name type="scientific">Capnocytophaga gingivalis</name>
    <dbReference type="NCBI Taxonomy" id="1017"/>
    <lineage>
        <taxon>Bacteria</taxon>
        <taxon>Pseudomonadati</taxon>
        <taxon>Bacteroidota</taxon>
        <taxon>Flavobacteriia</taxon>
        <taxon>Flavobacteriales</taxon>
        <taxon>Flavobacteriaceae</taxon>
        <taxon>Capnocytophaga</taxon>
    </lineage>
</organism>
<feature type="signal peptide" evidence="1">
    <location>
        <begin position="1"/>
        <end position="26"/>
    </location>
</feature>
<comment type="caution">
    <text evidence="2">The sequence shown here is derived from an EMBL/GenBank/DDBJ whole genome shotgun (WGS) entry which is preliminary data.</text>
</comment>
<accession>A0ABU5ZC81</accession>
<evidence type="ECO:0000313" key="3">
    <source>
        <dbReference type="Proteomes" id="UP001311730"/>
    </source>
</evidence>
<evidence type="ECO:0008006" key="4">
    <source>
        <dbReference type="Google" id="ProtNLM"/>
    </source>
</evidence>
<keyword evidence="1" id="KW-0732">Signal</keyword>
<dbReference type="Proteomes" id="UP001311730">
    <property type="component" value="Unassembled WGS sequence"/>
</dbReference>
<dbReference type="PROSITE" id="PS51257">
    <property type="entry name" value="PROKAR_LIPOPROTEIN"/>
    <property type="match status" value="1"/>
</dbReference>
<proteinExistence type="predicted"/>
<evidence type="ECO:0000313" key="2">
    <source>
        <dbReference type="EMBL" id="MEB3075938.1"/>
    </source>
</evidence>
<reference evidence="2 3" key="1">
    <citation type="submission" date="2023-12" db="EMBL/GenBank/DDBJ databases">
        <title>Genomic sequences of Capnocytophaga and Parvimonas strains.</title>
        <authorList>
            <person name="Watt R.M."/>
            <person name="Wang M."/>
            <person name="Yang T."/>
            <person name="Tong W.M."/>
        </authorList>
    </citation>
    <scope>NUCLEOTIDE SEQUENCE [LARGE SCALE GENOMIC DNA]</scope>
    <source>
        <strain evidence="2 3">CCUG 13096</strain>
    </source>
</reference>
<keyword evidence="3" id="KW-1185">Reference proteome</keyword>
<sequence length="255" mass="29892">MKKIALFSLVVSMLLSIISCTRVAVALTNKKDPLKKKTVWVKGDKEIIFIPMIHIAKAEYYEQIKNFLSQKRNEGYVVYYEDLKNGGKTSEERDTLTLKMRKIIGYHLCGAYTNKENKSTPRYLKKYVGQNMTNTGIDTLRDIRADMTVRELIAKIESERGEKIELESCDFETPLNAPYKCSNYKQYYYRFTRKYRDDYLSNLLLNTSDKKIVVIYGGDHKWGVYPSLIDGNFHLKEGKWYKKKEIDRNNLINIK</sequence>